<gene>
    <name evidence="1" type="ORF">PCOR1329_LOCUS50959</name>
</gene>
<feature type="non-terminal residue" evidence="1">
    <location>
        <position position="166"/>
    </location>
</feature>
<dbReference type="EMBL" id="CAUYUJ010016172">
    <property type="protein sequence ID" value="CAK0862585.1"/>
    <property type="molecule type" value="Genomic_DNA"/>
</dbReference>
<reference evidence="1" key="1">
    <citation type="submission" date="2023-10" db="EMBL/GenBank/DDBJ databases">
        <authorList>
            <person name="Chen Y."/>
            <person name="Shah S."/>
            <person name="Dougan E. K."/>
            <person name="Thang M."/>
            <person name="Chan C."/>
        </authorList>
    </citation>
    <scope>NUCLEOTIDE SEQUENCE [LARGE SCALE GENOMIC DNA]</scope>
</reference>
<comment type="caution">
    <text evidence="1">The sequence shown here is derived from an EMBL/GenBank/DDBJ whole genome shotgun (WGS) entry which is preliminary data.</text>
</comment>
<sequence>VYSQIDDLRLPGRVATDRPCPSLGSLAAEPWSTIKVHFDEHAGSVLMEEVIVSWLRKTPRGYRAIVGLLPTIALQRAKCSREWSDHVAQIRKHDPTLAAIKLQLRDSDPARSKKFAEAQAAKEQVAAAKARQAHQEVGTNANRPETLRATLDTQAPFEAQLGQWLN</sequence>
<protein>
    <submittedName>
        <fullName evidence="1">Uncharacterized protein</fullName>
    </submittedName>
</protein>
<name>A0ABN9URF7_9DINO</name>
<evidence type="ECO:0000313" key="2">
    <source>
        <dbReference type="Proteomes" id="UP001189429"/>
    </source>
</evidence>
<organism evidence="1 2">
    <name type="scientific">Prorocentrum cordatum</name>
    <dbReference type="NCBI Taxonomy" id="2364126"/>
    <lineage>
        <taxon>Eukaryota</taxon>
        <taxon>Sar</taxon>
        <taxon>Alveolata</taxon>
        <taxon>Dinophyceae</taxon>
        <taxon>Prorocentrales</taxon>
        <taxon>Prorocentraceae</taxon>
        <taxon>Prorocentrum</taxon>
    </lineage>
</organism>
<accession>A0ABN9URF7</accession>
<proteinExistence type="predicted"/>
<dbReference type="Proteomes" id="UP001189429">
    <property type="component" value="Unassembled WGS sequence"/>
</dbReference>
<evidence type="ECO:0000313" key="1">
    <source>
        <dbReference type="EMBL" id="CAK0862585.1"/>
    </source>
</evidence>
<keyword evidence="2" id="KW-1185">Reference proteome</keyword>
<feature type="non-terminal residue" evidence="1">
    <location>
        <position position="1"/>
    </location>
</feature>